<keyword evidence="5" id="KW-0902">Two-component regulatory system</keyword>
<dbReference type="PRINTS" id="PR00344">
    <property type="entry name" value="BCTRLSENSOR"/>
</dbReference>
<protein>
    <recommendedName>
        <fullName evidence="8">Virulence sensor protein BvgS</fullName>
        <ecNumber evidence="2">2.7.13.3</ecNumber>
    </recommendedName>
</protein>
<dbReference type="PANTHER" id="PTHR45339:SF1">
    <property type="entry name" value="HYBRID SIGNAL TRANSDUCTION HISTIDINE KINASE J"/>
    <property type="match status" value="1"/>
</dbReference>
<feature type="domain" description="Histidine kinase" evidence="13">
    <location>
        <begin position="155"/>
        <end position="373"/>
    </location>
</feature>
<dbReference type="InterPro" id="IPR003594">
    <property type="entry name" value="HATPase_dom"/>
</dbReference>
<dbReference type="InterPro" id="IPR011006">
    <property type="entry name" value="CheY-like_superfamily"/>
</dbReference>
<dbReference type="CDD" id="cd00082">
    <property type="entry name" value="HisKA"/>
    <property type="match status" value="1"/>
</dbReference>
<dbReference type="SUPFAM" id="SSF47384">
    <property type="entry name" value="Homodimeric domain of signal transducing histidine kinase"/>
    <property type="match status" value="1"/>
</dbReference>
<evidence type="ECO:0000256" key="3">
    <source>
        <dbReference type="ARBA" id="ARBA00022553"/>
    </source>
</evidence>
<gene>
    <name evidence="15" type="ORF">H4F90_00155</name>
</gene>
<feature type="coiled-coil region" evidence="10">
    <location>
        <begin position="107"/>
        <end position="141"/>
    </location>
</feature>
<feature type="transmembrane region" description="Helical" evidence="12">
    <location>
        <begin position="60"/>
        <end position="81"/>
    </location>
</feature>
<evidence type="ECO:0000259" key="13">
    <source>
        <dbReference type="PROSITE" id="PS50109"/>
    </source>
</evidence>
<evidence type="ECO:0000256" key="11">
    <source>
        <dbReference type="SAM" id="MobiDB-lite"/>
    </source>
</evidence>
<dbReference type="InterPro" id="IPR001789">
    <property type="entry name" value="Sig_transdc_resp-reg_receiver"/>
</dbReference>
<dbReference type="SMART" id="SM00388">
    <property type="entry name" value="HisKA"/>
    <property type="match status" value="1"/>
</dbReference>
<dbReference type="GO" id="GO:0000155">
    <property type="term" value="F:phosphorelay sensor kinase activity"/>
    <property type="evidence" value="ECO:0007669"/>
    <property type="project" value="InterPro"/>
</dbReference>
<evidence type="ECO:0000256" key="10">
    <source>
        <dbReference type="SAM" id="Coils"/>
    </source>
</evidence>
<evidence type="ECO:0000256" key="4">
    <source>
        <dbReference type="ARBA" id="ARBA00022729"/>
    </source>
</evidence>
<feature type="compositionally biased region" description="Basic and acidic residues" evidence="11">
    <location>
        <begin position="404"/>
        <end position="418"/>
    </location>
</feature>
<dbReference type="Pfam" id="PF00512">
    <property type="entry name" value="HisKA"/>
    <property type="match status" value="1"/>
</dbReference>
<accession>A0A839HI13</accession>
<evidence type="ECO:0000256" key="12">
    <source>
        <dbReference type="SAM" id="Phobius"/>
    </source>
</evidence>
<keyword evidence="6" id="KW-0843">Virulence</keyword>
<keyword evidence="4" id="KW-0732">Signal</keyword>
<dbReference type="Pfam" id="PF00072">
    <property type="entry name" value="Response_reg"/>
    <property type="match status" value="1"/>
</dbReference>
<keyword evidence="12" id="KW-0812">Transmembrane</keyword>
<dbReference type="Gene3D" id="3.30.565.10">
    <property type="entry name" value="Histidine kinase-like ATPase, C-terminal domain"/>
    <property type="match status" value="1"/>
</dbReference>
<feature type="domain" description="Response regulatory" evidence="14">
    <location>
        <begin position="485"/>
        <end position="604"/>
    </location>
</feature>
<dbReference type="InterPro" id="IPR004358">
    <property type="entry name" value="Sig_transdc_His_kin-like_C"/>
</dbReference>
<reference evidence="15 16" key="1">
    <citation type="submission" date="2020-08" db="EMBL/GenBank/DDBJ databases">
        <title>Aquariorum lacteus gen. nov., sp. nov., a new member of the family Comamonadaceae, isolated from freshwater aquarium.</title>
        <authorList>
            <person name="Chun S.-J."/>
        </authorList>
    </citation>
    <scope>NUCLEOTIDE SEQUENCE [LARGE SCALE GENOMIC DNA]</scope>
    <source>
        <strain evidence="15 16">SJAQ100</strain>
    </source>
</reference>
<evidence type="ECO:0000256" key="2">
    <source>
        <dbReference type="ARBA" id="ARBA00012438"/>
    </source>
</evidence>
<dbReference type="CDD" id="cd17546">
    <property type="entry name" value="REC_hyHK_CKI1_RcsC-like"/>
    <property type="match status" value="1"/>
</dbReference>
<feature type="transmembrane region" description="Helical" evidence="12">
    <location>
        <begin position="31"/>
        <end position="48"/>
    </location>
</feature>
<feature type="transmembrane region" description="Helical" evidence="12">
    <location>
        <begin position="87"/>
        <end position="108"/>
    </location>
</feature>
<dbReference type="PROSITE" id="PS50110">
    <property type="entry name" value="RESPONSE_REGULATORY"/>
    <property type="match status" value="1"/>
</dbReference>
<comment type="catalytic activity">
    <reaction evidence="1">
        <text>ATP + protein L-histidine = ADP + protein N-phospho-L-histidine.</text>
        <dbReference type="EC" id="2.7.13.3"/>
    </reaction>
</comment>
<dbReference type="InterPro" id="IPR036890">
    <property type="entry name" value="HATPase_C_sf"/>
</dbReference>
<evidence type="ECO:0000256" key="7">
    <source>
        <dbReference type="ARBA" id="ARBA00058004"/>
    </source>
</evidence>
<dbReference type="SMART" id="SM00387">
    <property type="entry name" value="HATPase_c"/>
    <property type="match status" value="1"/>
</dbReference>
<evidence type="ECO:0000256" key="9">
    <source>
        <dbReference type="PROSITE-ProRule" id="PRU00169"/>
    </source>
</evidence>
<dbReference type="InterPro" id="IPR036097">
    <property type="entry name" value="HisK_dim/P_sf"/>
</dbReference>
<dbReference type="InterPro" id="IPR003661">
    <property type="entry name" value="HisK_dim/P_dom"/>
</dbReference>
<dbReference type="SUPFAM" id="SSF55874">
    <property type="entry name" value="ATPase domain of HSP90 chaperone/DNA topoisomerase II/histidine kinase"/>
    <property type="match status" value="1"/>
</dbReference>
<evidence type="ECO:0000259" key="14">
    <source>
        <dbReference type="PROSITE" id="PS50110"/>
    </source>
</evidence>
<feature type="compositionally biased region" description="Low complexity" evidence="11">
    <location>
        <begin position="432"/>
        <end position="455"/>
    </location>
</feature>
<dbReference type="FunFam" id="3.30.565.10:FF:000010">
    <property type="entry name" value="Sensor histidine kinase RcsC"/>
    <property type="match status" value="1"/>
</dbReference>
<dbReference type="PROSITE" id="PS50109">
    <property type="entry name" value="HIS_KIN"/>
    <property type="match status" value="1"/>
</dbReference>
<evidence type="ECO:0000256" key="5">
    <source>
        <dbReference type="ARBA" id="ARBA00023012"/>
    </source>
</evidence>
<dbReference type="EC" id="2.7.13.3" evidence="2"/>
<dbReference type="AlphaFoldDB" id="A0A839HI13"/>
<feature type="modified residue" description="4-aspartylphosphate" evidence="9">
    <location>
        <position position="534"/>
    </location>
</feature>
<dbReference type="EMBL" id="JACIVI010000001">
    <property type="protein sequence ID" value="MBB1160392.1"/>
    <property type="molecule type" value="Genomic_DNA"/>
</dbReference>
<keyword evidence="12" id="KW-0472">Membrane</keyword>
<dbReference type="PANTHER" id="PTHR45339">
    <property type="entry name" value="HYBRID SIGNAL TRANSDUCTION HISTIDINE KINASE J"/>
    <property type="match status" value="1"/>
</dbReference>
<evidence type="ECO:0000256" key="8">
    <source>
        <dbReference type="ARBA" id="ARBA00070152"/>
    </source>
</evidence>
<feature type="region of interest" description="Disordered" evidence="11">
    <location>
        <begin position="396"/>
        <end position="469"/>
    </location>
</feature>
<dbReference type="Gene3D" id="3.40.50.2300">
    <property type="match status" value="1"/>
</dbReference>
<comment type="caution">
    <text evidence="15">The sequence shown here is derived from an EMBL/GenBank/DDBJ whole genome shotgun (WGS) entry which is preliminary data.</text>
</comment>
<dbReference type="SUPFAM" id="SSF52172">
    <property type="entry name" value="CheY-like"/>
    <property type="match status" value="1"/>
</dbReference>
<keyword evidence="12" id="KW-1133">Transmembrane helix</keyword>
<evidence type="ECO:0000256" key="6">
    <source>
        <dbReference type="ARBA" id="ARBA00023026"/>
    </source>
</evidence>
<evidence type="ECO:0000313" key="15">
    <source>
        <dbReference type="EMBL" id="MBB1160392.1"/>
    </source>
</evidence>
<dbReference type="Proteomes" id="UP000586093">
    <property type="component" value="Unassembled WGS sequence"/>
</dbReference>
<proteinExistence type="predicted"/>
<organism evidence="15 16">
    <name type="scientific">Aquariibacter albus</name>
    <dbReference type="NCBI Taxonomy" id="2759899"/>
    <lineage>
        <taxon>Bacteria</taxon>
        <taxon>Pseudomonadati</taxon>
        <taxon>Pseudomonadota</taxon>
        <taxon>Betaproteobacteria</taxon>
        <taxon>Burkholderiales</taxon>
        <taxon>Sphaerotilaceae</taxon>
        <taxon>Aquariibacter</taxon>
    </lineage>
</organism>
<comment type="function">
    <text evidence="7">Member of the two-component regulatory system BvgS/BvgA. Phosphorylates BvgA via a four-step phosphorelay in response to environmental signals.</text>
</comment>
<dbReference type="InterPro" id="IPR005467">
    <property type="entry name" value="His_kinase_dom"/>
</dbReference>
<dbReference type="RefSeq" id="WP_182660319.1">
    <property type="nucleotide sequence ID" value="NZ_JACIVI010000001.1"/>
</dbReference>
<keyword evidence="3 9" id="KW-0597">Phosphoprotein</keyword>
<evidence type="ECO:0000256" key="1">
    <source>
        <dbReference type="ARBA" id="ARBA00000085"/>
    </source>
</evidence>
<dbReference type="SMART" id="SM00448">
    <property type="entry name" value="REC"/>
    <property type="match status" value="1"/>
</dbReference>
<dbReference type="CDD" id="cd16922">
    <property type="entry name" value="HATPase_EvgS-ArcB-TorS-like"/>
    <property type="match status" value="1"/>
</dbReference>
<keyword evidence="16" id="KW-1185">Reference proteome</keyword>
<dbReference type="Gene3D" id="1.10.287.130">
    <property type="match status" value="1"/>
</dbReference>
<keyword evidence="10" id="KW-0175">Coiled coil</keyword>
<dbReference type="Pfam" id="PF02518">
    <property type="entry name" value="HATPase_c"/>
    <property type="match status" value="1"/>
</dbReference>
<name>A0A839HI13_9BURK</name>
<evidence type="ECO:0000313" key="16">
    <source>
        <dbReference type="Proteomes" id="UP000586093"/>
    </source>
</evidence>
<sequence>MDAVAPQALITGPAPAGLRGLLPALQAMPDLLPPLLVFLLIALLLDLHRRLGADPTLRRWPWGLGVVLAVVPGVLALSRPAAAWDEALLLGALSAALLVALWLGSTVADLRQTRARLRQANAELEARVRERTRALENARDLAEAASSAKSRFLATMTHELRTPLNAVLGATELLAQRPQLSPTDRRLLESAHDSGRHLLAMIENVLDLSRIEAGQMPVVPAPFSLAECLHGALEAVRLAAERKGLLLDLQGGAALPDWRIGDALLIKRVLINLLGNAVKFTAHGSVVLSLHEDTPGGLRIEVRDTGIGIPAAALQRVFEPFRQADDTTTRRHGGSGLGLAITRELLTALGGTITLDSIEGRGTTMTVHLPLPVCEDVRPSELAAWRDRLFELRPALPPASLPPERLEPLPAGRERPDAAELPWPPRPGPDPGGAEPAQPARAVEAAAAEAAAEPAALPPAEPAAPAAEPAPAAPAALPAAAWARRLLVVEDDMVNQLIATQMLAADGWQVDIAEHGGEALARLRERPYALVLMDWQMPVMDGLEATRRLRAGEAGEALARLPVIGVTANAHADDRQACLEAGMNEVVTKPLSLPVLRAVVRQWADPAAAA</sequence>